<evidence type="ECO:0000313" key="2">
    <source>
        <dbReference type="Proteomes" id="UP000569732"/>
    </source>
</evidence>
<sequence>MTPWKVDQQVLNTTPDDLVYLRNPDPVVYHNLLDMSAAFANRAIKKMMTSAKTAIVLDKAYSK</sequence>
<reference evidence="1 2" key="1">
    <citation type="submission" date="2020-07" db="EMBL/GenBank/DDBJ databases">
        <title>Endozoicomonas sp. nov., isolated from sediment.</title>
        <authorList>
            <person name="Gu T."/>
        </authorList>
    </citation>
    <scope>NUCLEOTIDE SEQUENCE [LARGE SCALE GENOMIC DNA]</scope>
    <source>
        <strain evidence="1 2">SM1973</strain>
    </source>
</reference>
<dbReference type="EMBL" id="JACCKB010000001">
    <property type="protein sequence ID" value="NYZ64597.1"/>
    <property type="molecule type" value="Genomic_DNA"/>
</dbReference>
<accession>A0A853I4S6</accession>
<keyword evidence="2" id="KW-1185">Reference proteome</keyword>
<proteinExistence type="predicted"/>
<protein>
    <submittedName>
        <fullName evidence="1">Uncharacterized protein</fullName>
    </submittedName>
</protein>
<gene>
    <name evidence="1" type="ORF">H0A36_01165</name>
</gene>
<organism evidence="1 2">
    <name type="scientific">Spartinivicinus marinus</name>
    <dbReference type="NCBI Taxonomy" id="2994442"/>
    <lineage>
        <taxon>Bacteria</taxon>
        <taxon>Pseudomonadati</taxon>
        <taxon>Pseudomonadota</taxon>
        <taxon>Gammaproteobacteria</taxon>
        <taxon>Oceanospirillales</taxon>
        <taxon>Zooshikellaceae</taxon>
        <taxon>Spartinivicinus</taxon>
    </lineage>
</organism>
<comment type="caution">
    <text evidence="1">The sequence shown here is derived from an EMBL/GenBank/DDBJ whole genome shotgun (WGS) entry which is preliminary data.</text>
</comment>
<dbReference type="AlphaFoldDB" id="A0A853I4S6"/>
<dbReference type="Proteomes" id="UP000569732">
    <property type="component" value="Unassembled WGS sequence"/>
</dbReference>
<evidence type="ECO:0000313" key="1">
    <source>
        <dbReference type="EMBL" id="NYZ64597.1"/>
    </source>
</evidence>
<dbReference type="RefSeq" id="WP_180566619.1">
    <property type="nucleotide sequence ID" value="NZ_JACCKB010000001.1"/>
</dbReference>
<name>A0A853I4S6_9GAMM</name>